<keyword evidence="1" id="KW-1133">Transmembrane helix</keyword>
<keyword evidence="1" id="KW-0812">Transmembrane</keyword>
<accession>A0A2H0TBV5</accession>
<reference evidence="3" key="1">
    <citation type="submission" date="2017-09" db="EMBL/GenBank/DDBJ databases">
        <title>Depth-based differentiation of microbial function through sediment-hosted aquifers and enrichment of novel symbionts in the deep terrestrial subsurface.</title>
        <authorList>
            <person name="Probst A.J."/>
            <person name="Ladd B."/>
            <person name="Jarett J.K."/>
            <person name="Geller-Mcgrath D.E."/>
            <person name="Sieber C.M.K."/>
            <person name="Emerson J.B."/>
            <person name="Anantharaman K."/>
            <person name="Thomas B.C."/>
            <person name="Malmstrom R."/>
            <person name="Stieglmeier M."/>
            <person name="Klingl A."/>
            <person name="Woyke T."/>
            <person name="Ryan C.M."/>
            <person name="Banfield J.F."/>
        </authorList>
    </citation>
    <scope>NUCLEOTIDE SEQUENCE [LARGE SCALE GENOMIC DNA]</scope>
</reference>
<comment type="caution">
    <text evidence="2">The sequence shown here is derived from an EMBL/GenBank/DDBJ whole genome shotgun (WGS) entry which is preliminary data.</text>
</comment>
<gene>
    <name evidence="2" type="ORF">COU49_00505</name>
</gene>
<dbReference type="Proteomes" id="UP000230094">
    <property type="component" value="Unassembled WGS sequence"/>
</dbReference>
<evidence type="ECO:0000313" key="2">
    <source>
        <dbReference type="EMBL" id="PIR68510.1"/>
    </source>
</evidence>
<dbReference type="EMBL" id="PFCQ01000003">
    <property type="protein sequence ID" value="PIR68510.1"/>
    <property type="molecule type" value="Genomic_DNA"/>
</dbReference>
<feature type="transmembrane region" description="Helical" evidence="1">
    <location>
        <begin position="12"/>
        <end position="33"/>
    </location>
</feature>
<proteinExistence type="predicted"/>
<protein>
    <submittedName>
        <fullName evidence="2">Uncharacterized protein</fullName>
    </submittedName>
</protein>
<keyword evidence="1" id="KW-0472">Membrane</keyword>
<evidence type="ECO:0000256" key="1">
    <source>
        <dbReference type="SAM" id="Phobius"/>
    </source>
</evidence>
<name>A0A2H0TBV5_9BACT</name>
<organism evidence="2 3">
    <name type="scientific">Candidatus Nomurabacteria bacterium CG10_big_fil_rev_8_21_14_0_10_35_16</name>
    <dbReference type="NCBI Taxonomy" id="1974731"/>
    <lineage>
        <taxon>Bacteria</taxon>
        <taxon>Candidatus Nomuraibacteriota</taxon>
    </lineage>
</organism>
<dbReference type="AlphaFoldDB" id="A0A2H0TBV5"/>
<evidence type="ECO:0000313" key="3">
    <source>
        <dbReference type="Proteomes" id="UP000230094"/>
    </source>
</evidence>
<sequence length="81" mass="8979">METEEKSNGAVVGIIVIIILLVVGGFFAWQSAVKEKTEQEKNRMELEAIINSENTDTELDALDQDLNSLNTDVNVDLNTLQ</sequence>